<dbReference type="Gene3D" id="3.30.2010.10">
    <property type="entry name" value="Metalloproteases ('zincins'), catalytic domain"/>
    <property type="match status" value="1"/>
</dbReference>
<evidence type="ECO:0000256" key="2">
    <source>
        <dbReference type="ARBA" id="ARBA00022670"/>
    </source>
</evidence>
<dbReference type="GO" id="GO:0004222">
    <property type="term" value="F:metalloendopeptidase activity"/>
    <property type="evidence" value="ECO:0007669"/>
    <property type="project" value="InterPro"/>
</dbReference>
<comment type="caution">
    <text evidence="9">The sequence shown here is derived from an EMBL/GenBank/DDBJ whole genome shotgun (WGS) entry which is preliminary data.</text>
</comment>
<dbReference type="PANTHER" id="PTHR22726:SF24">
    <property type="entry name" value="M48 FAMILY METALLOPEPTIDASE"/>
    <property type="match status" value="1"/>
</dbReference>
<keyword evidence="6 9" id="KW-0482">Metalloprotease</keyword>
<gene>
    <name evidence="9" type="ORF">G8770_00615</name>
</gene>
<evidence type="ECO:0000256" key="6">
    <source>
        <dbReference type="ARBA" id="ARBA00023049"/>
    </source>
</evidence>
<accession>A0A9E5JP78</accession>
<evidence type="ECO:0000313" key="10">
    <source>
        <dbReference type="Proteomes" id="UP000787472"/>
    </source>
</evidence>
<dbReference type="Pfam" id="PF01435">
    <property type="entry name" value="Peptidase_M48"/>
    <property type="match status" value="1"/>
</dbReference>
<dbReference type="GO" id="GO:0046872">
    <property type="term" value="F:metal ion binding"/>
    <property type="evidence" value="ECO:0007669"/>
    <property type="project" value="UniProtKB-KW"/>
</dbReference>
<evidence type="ECO:0000256" key="7">
    <source>
        <dbReference type="SAM" id="SignalP"/>
    </source>
</evidence>
<keyword evidence="2" id="KW-0645">Protease</keyword>
<dbReference type="CDD" id="cd07333">
    <property type="entry name" value="M48C_bepA_like"/>
    <property type="match status" value="1"/>
</dbReference>
<dbReference type="Proteomes" id="UP000787472">
    <property type="component" value="Unassembled WGS sequence"/>
</dbReference>
<keyword evidence="10" id="KW-1185">Reference proteome</keyword>
<evidence type="ECO:0000256" key="4">
    <source>
        <dbReference type="ARBA" id="ARBA00022801"/>
    </source>
</evidence>
<feature type="domain" description="Peptidase M48" evidence="8">
    <location>
        <begin position="63"/>
        <end position="250"/>
    </location>
</feature>
<dbReference type="PANTHER" id="PTHR22726">
    <property type="entry name" value="METALLOENDOPEPTIDASE OMA1"/>
    <property type="match status" value="1"/>
</dbReference>
<feature type="chain" id="PRO_5038746581" evidence="7">
    <location>
        <begin position="23"/>
        <end position="500"/>
    </location>
</feature>
<dbReference type="RefSeq" id="WP_167180689.1">
    <property type="nucleotide sequence ID" value="NZ_JAAONZ010000001.1"/>
</dbReference>
<dbReference type="PROSITE" id="PS51257">
    <property type="entry name" value="PROKAR_LIPOPROTEIN"/>
    <property type="match status" value="1"/>
</dbReference>
<dbReference type="AlphaFoldDB" id="A0A9E5JP78"/>
<dbReference type="GO" id="GO:0016020">
    <property type="term" value="C:membrane"/>
    <property type="evidence" value="ECO:0007669"/>
    <property type="project" value="TreeGrafter"/>
</dbReference>
<keyword evidence="7" id="KW-0732">Signal</keyword>
<dbReference type="EMBL" id="JAAONZ010000001">
    <property type="protein sequence ID" value="NHO64047.1"/>
    <property type="molecule type" value="Genomic_DNA"/>
</dbReference>
<sequence length="500" mass="55462">MNIRAITLILISVCLLSVTGCAINPASGTPDFVFMSEQDELELGKELHEKIIASTPIYQDEKLAAYIDDIGQKLVKNSHRPDLKYTFTIIDSPDINAFALPGGYIYVNRGLLSYLDSEAQLAAVMAHEIGHVTARHSVKQDAARKGSSVVTVLSVLTTGSSVIGDVTDLWGTAAVMGYGRDMELEADSLGAEYLYNTNYNPKAMIEVIGVLKDQEKFSRRMARETGKQVATYHGVFATHPRNDERLQEVVGKAGDLSKDKAGSDNRDQYREATEGLLYGINYNPKTAKTAENNTYSHSKLGFSIDFPKGWESENQRQQILSKAPDGHARMSIQVDLLRQPVAPDVYIREVLGIPFLQQSEPFTQFGLVGHTGIQPAGDKHQYPTRIAVIYQGRRIYIIRGEVSGPATATEAATEENAPPQKTDDEQFVASIHSFRPSRTARRVAGKSKSLHYVKANERTTFKRLAEHVELGKYAEAQLRLLNGYYPRGEPQVGEWIKIVR</sequence>
<protein>
    <submittedName>
        <fullName evidence="9">M48 family metalloprotease</fullName>
    </submittedName>
</protein>
<evidence type="ECO:0000256" key="1">
    <source>
        <dbReference type="ARBA" id="ARBA00001947"/>
    </source>
</evidence>
<keyword evidence="4" id="KW-0378">Hydrolase</keyword>
<dbReference type="GO" id="GO:0051603">
    <property type="term" value="P:proteolysis involved in protein catabolic process"/>
    <property type="evidence" value="ECO:0007669"/>
    <property type="project" value="TreeGrafter"/>
</dbReference>
<comment type="cofactor">
    <cofactor evidence="1">
        <name>Zn(2+)</name>
        <dbReference type="ChEBI" id="CHEBI:29105"/>
    </cofactor>
</comment>
<reference evidence="9" key="1">
    <citation type="submission" date="2020-03" db="EMBL/GenBank/DDBJ databases">
        <authorList>
            <person name="Guo F."/>
        </authorList>
    </citation>
    <scope>NUCLEOTIDE SEQUENCE</scope>
    <source>
        <strain evidence="9">JCM 30134</strain>
    </source>
</reference>
<dbReference type="InterPro" id="IPR051156">
    <property type="entry name" value="Mito/Outer_Membr_Metalloprot"/>
</dbReference>
<evidence type="ECO:0000256" key="3">
    <source>
        <dbReference type="ARBA" id="ARBA00022723"/>
    </source>
</evidence>
<proteinExistence type="predicted"/>
<organism evidence="9 10">
    <name type="scientific">Pseudomaricurvus hydrocarbonicus</name>
    <dbReference type="NCBI Taxonomy" id="1470433"/>
    <lineage>
        <taxon>Bacteria</taxon>
        <taxon>Pseudomonadati</taxon>
        <taxon>Pseudomonadota</taxon>
        <taxon>Gammaproteobacteria</taxon>
        <taxon>Cellvibrionales</taxon>
        <taxon>Cellvibrionaceae</taxon>
        <taxon>Pseudomaricurvus</taxon>
    </lineage>
</organism>
<dbReference type="InterPro" id="IPR001915">
    <property type="entry name" value="Peptidase_M48"/>
</dbReference>
<evidence type="ECO:0000256" key="5">
    <source>
        <dbReference type="ARBA" id="ARBA00022833"/>
    </source>
</evidence>
<evidence type="ECO:0000313" key="9">
    <source>
        <dbReference type="EMBL" id="NHO64047.1"/>
    </source>
</evidence>
<evidence type="ECO:0000259" key="8">
    <source>
        <dbReference type="Pfam" id="PF01435"/>
    </source>
</evidence>
<name>A0A9E5JP78_9GAMM</name>
<feature type="signal peptide" evidence="7">
    <location>
        <begin position="1"/>
        <end position="22"/>
    </location>
</feature>
<keyword evidence="3" id="KW-0479">Metal-binding</keyword>
<keyword evidence="5" id="KW-0862">Zinc</keyword>